<organism evidence="2 3">
    <name type="scientific">Chitinophaga silvatica</name>
    <dbReference type="NCBI Taxonomy" id="2282649"/>
    <lineage>
        <taxon>Bacteria</taxon>
        <taxon>Pseudomonadati</taxon>
        <taxon>Bacteroidota</taxon>
        <taxon>Chitinophagia</taxon>
        <taxon>Chitinophagales</taxon>
        <taxon>Chitinophagaceae</taxon>
        <taxon>Chitinophaga</taxon>
    </lineage>
</organism>
<evidence type="ECO:0000313" key="2">
    <source>
        <dbReference type="EMBL" id="RFS19465.1"/>
    </source>
</evidence>
<dbReference type="Proteomes" id="UP000260644">
    <property type="component" value="Unassembled WGS sequence"/>
</dbReference>
<dbReference type="AlphaFoldDB" id="A0A3E1Y456"/>
<feature type="signal peptide" evidence="1">
    <location>
        <begin position="1"/>
        <end position="18"/>
    </location>
</feature>
<evidence type="ECO:0000256" key="1">
    <source>
        <dbReference type="SAM" id="SignalP"/>
    </source>
</evidence>
<gene>
    <name evidence="2" type="ORF">DVR12_22795</name>
</gene>
<evidence type="ECO:0000313" key="3">
    <source>
        <dbReference type="Proteomes" id="UP000260644"/>
    </source>
</evidence>
<comment type="caution">
    <text evidence="2">The sequence shown here is derived from an EMBL/GenBank/DDBJ whole genome shotgun (WGS) entry which is preliminary data.</text>
</comment>
<dbReference type="OrthoDB" id="1429969at2"/>
<reference evidence="2 3" key="1">
    <citation type="submission" date="2018-07" db="EMBL/GenBank/DDBJ databases">
        <title>Chitinophaga K2CV101002-2 sp. nov., isolated from a monsoon evergreen broad-leaved forest soil.</title>
        <authorList>
            <person name="Lv Y."/>
        </authorList>
    </citation>
    <scope>NUCLEOTIDE SEQUENCE [LARGE SCALE GENOMIC DNA]</scope>
    <source>
        <strain evidence="2 3">GDMCC 1.1288</strain>
    </source>
</reference>
<dbReference type="EMBL" id="QPMM01000013">
    <property type="protein sequence ID" value="RFS19465.1"/>
    <property type="molecule type" value="Genomic_DNA"/>
</dbReference>
<protein>
    <submittedName>
        <fullName evidence="2">Uncharacterized protein</fullName>
    </submittedName>
</protein>
<keyword evidence="3" id="KW-1185">Reference proteome</keyword>
<feature type="chain" id="PRO_5017557028" evidence="1">
    <location>
        <begin position="19"/>
        <end position="296"/>
    </location>
</feature>
<keyword evidence="1" id="KW-0732">Signal</keyword>
<dbReference type="RefSeq" id="WP_116978119.1">
    <property type="nucleotide sequence ID" value="NZ_QPMM01000013.1"/>
</dbReference>
<proteinExistence type="predicted"/>
<accession>A0A3E1Y456</accession>
<name>A0A3E1Y456_9BACT</name>
<sequence>MKPILFICSLLISVVSFGAKTYTIPKDEMVKQIINGLNKDKIYCYNEEGNKFWMFYNKSTILTIKLINNEEKEVMLHSVKYQNGIIEGLIYNVWLPTRKTHSINVDQIESFYIKRKFQESVMVYADIDSSRNLVRIKNDSLKNDYLNREEYIINWVSKNDPTKINYTLREKACYHLVFNDNNHIDYGVVQKITTDSIYISKQFNDQQNQTSIYQYSIKDIKQLSLLKSGGYTYKAVNAADYNFVTAKADKKKLPIPYWYASSSTTGVIEFYRSWLTDRGNIGIMEKDGKYYWYEGN</sequence>